<comment type="similarity">
    <text evidence="1">Belongs to the ClpS family.</text>
</comment>
<dbReference type="InterPro" id="IPR014719">
    <property type="entry name" value="Ribosomal_bL12_C/ClpS-like"/>
</dbReference>
<keyword evidence="4" id="KW-0645">Protease</keyword>
<gene>
    <name evidence="1" type="primary">clpS</name>
    <name evidence="4" type="ORF">FM125_02275</name>
</gene>
<proteinExistence type="inferred from homology"/>
<reference evidence="4 5" key="1">
    <citation type="submission" date="2017-02" db="EMBL/GenBank/DDBJ databases">
        <authorList>
            <person name="Peterson S.W."/>
        </authorList>
    </citation>
    <scope>NUCLEOTIDE SEQUENCE [LARGE SCALE GENOMIC DNA]</scope>
    <source>
        <strain evidence="4 5">2B3F</strain>
    </source>
</reference>
<evidence type="ECO:0000313" key="5">
    <source>
        <dbReference type="Proteomes" id="UP000196230"/>
    </source>
</evidence>
<dbReference type="AlphaFoldDB" id="A0A1R4IGK1"/>
<dbReference type="GO" id="GO:0006508">
    <property type="term" value="P:proteolysis"/>
    <property type="evidence" value="ECO:0007669"/>
    <property type="project" value="UniProtKB-UniRule"/>
</dbReference>
<feature type="domain" description="Adaptor protein ClpS core" evidence="3">
    <location>
        <begin position="30"/>
        <end position="101"/>
    </location>
</feature>
<dbReference type="InterPro" id="IPR003769">
    <property type="entry name" value="ClpS_core"/>
</dbReference>
<dbReference type="GO" id="GO:0030163">
    <property type="term" value="P:protein catabolic process"/>
    <property type="evidence" value="ECO:0007669"/>
    <property type="project" value="InterPro"/>
</dbReference>
<comment type="function">
    <text evidence="1">Involved in the modulation of the specificity of the ClpAP-mediated ATP-dependent protein degradation.</text>
</comment>
<evidence type="ECO:0000256" key="2">
    <source>
        <dbReference type="SAM" id="MobiDB-lite"/>
    </source>
</evidence>
<dbReference type="HAMAP" id="MF_00302">
    <property type="entry name" value="ClpS"/>
    <property type="match status" value="1"/>
</dbReference>
<dbReference type="InterPro" id="IPR022935">
    <property type="entry name" value="ClpS"/>
</dbReference>
<protein>
    <recommendedName>
        <fullName evidence="1">ATP-dependent Clp protease adapter protein ClpS</fullName>
    </recommendedName>
</protein>
<dbReference type="PANTHER" id="PTHR33473:SF19">
    <property type="entry name" value="ATP-DEPENDENT CLP PROTEASE ADAPTER PROTEIN CLPS"/>
    <property type="match status" value="1"/>
</dbReference>
<dbReference type="GO" id="GO:0008233">
    <property type="term" value="F:peptidase activity"/>
    <property type="evidence" value="ECO:0007669"/>
    <property type="project" value="UniProtKB-KW"/>
</dbReference>
<evidence type="ECO:0000256" key="1">
    <source>
        <dbReference type="HAMAP-Rule" id="MF_00302"/>
    </source>
</evidence>
<keyword evidence="4" id="KW-0378">Hydrolase</keyword>
<comment type="subunit">
    <text evidence="1">Binds to the N-terminal domain of the chaperone ClpA.</text>
</comment>
<sequence>MSMTESGVPGPRGAADTALLERPDPAALADRPWNVVVWDDPVNLMSYVAFVFRSHFGYSAAKAHSLMMQVHENGRAVVARAGRETAERHVSAMHGFGLWATLEEAEG</sequence>
<dbReference type="Gene3D" id="3.30.1390.10">
    <property type="match status" value="1"/>
</dbReference>
<dbReference type="PANTHER" id="PTHR33473">
    <property type="entry name" value="ATP-DEPENDENT CLP PROTEASE ADAPTER PROTEIN CLPS1, CHLOROPLASTIC"/>
    <property type="match status" value="1"/>
</dbReference>
<accession>A0A1R4IGK1</accession>
<dbReference type="EMBL" id="FUKP01000014">
    <property type="protein sequence ID" value="SJN18859.1"/>
    <property type="molecule type" value="Genomic_DNA"/>
</dbReference>
<feature type="region of interest" description="Disordered" evidence="2">
    <location>
        <begin position="1"/>
        <end position="21"/>
    </location>
</feature>
<organism evidence="4 5">
    <name type="scientific">Micrococcus lylae</name>
    <dbReference type="NCBI Taxonomy" id="1273"/>
    <lineage>
        <taxon>Bacteria</taxon>
        <taxon>Bacillati</taxon>
        <taxon>Actinomycetota</taxon>
        <taxon>Actinomycetes</taxon>
        <taxon>Micrococcales</taxon>
        <taxon>Micrococcaceae</taxon>
        <taxon>Micrococcus</taxon>
    </lineage>
</organism>
<dbReference type="SUPFAM" id="SSF54736">
    <property type="entry name" value="ClpS-like"/>
    <property type="match status" value="1"/>
</dbReference>
<dbReference type="NCBIfam" id="NF000668">
    <property type="entry name" value="PRK00033.1-1"/>
    <property type="match status" value="1"/>
</dbReference>
<dbReference type="Pfam" id="PF02617">
    <property type="entry name" value="ClpS"/>
    <property type="match status" value="1"/>
</dbReference>
<evidence type="ECO:0000259" key="3">
    <source>
        <dbReference type="Pfam" id="PF02617"/>
    </source>
</evidence>
<evidence type="ECO:0000313" key="4">
    <source>
        <dbReference type="EMBL" id="SJN18859.1"/>
    </source>
</evidence>
<name>A0A1R4IGK1_9MICC</name>
<dbReference type="Proteomes" id="UP000196230">
    <property type="component" value="Unassembled WGS sequence"/>
</dbReference>